<name>A0A7J7X5G8_RHIFE</name>
<protein>
    <submittedName>
        <fullName evidence="2">Uncharacterized protein</fullName>
    </submittedName>
</protein>
<evidence type="ECO:0000313" key="2">
    <source>
        <dbReference type="EMBL" id="KAF6344939.1"/>
    </source>
</evidence>
<feature type="compositionally biased region" description="Polar residues" evidence="1">
    <location>
        <begin position="136"/>
        <end position="151"/>
    </location>
</feature>
<dbReference type="AlphaFoldDB" id="A0A7J7X5G8"/>
<dbReference type="EMBL" id="JACAGC010000009">
    <property type="protein sequence ID" value="KAF6344939.1"/>
    <property type="molecule type" value="Genomic_DNA"/>
</dbReference>
<feature type="region of interest" description="Disordered" evidence="1">
    <location>
        <begin position="120"/>
        <end position="165"/>
    </location>
</feature>
<dbReference type="Proteomes" id="UP000585614">
    <property type="component" value="Unassembled WGS sequence"/>
</dbReference>
<evidence type="ECO:0000256" key="1">
    <source>
        <dbReference type="SAM" id="MobiDB-lite"/>
    </source>
</evidence>
<gene>
    <name evidence="2" type="ORF">mRhiFer1_010303</name>
</gene>
<organism evidence="2 3">
    <name type="scientific">Rhinolophus ferrumequinum</name>
    <name type="common">Greater horseshoe bat</name>
    <dbReference type="NCBI Taxonomy" id="59479"/>
    <lineage>
        <taxon>Eukaryota</taxon>
        <taxon>Metazoa</taxon>
        <taxon>Chordata</taxon>
        <taxon>Craniata</taxon>
        <taxon>Vertebrata</taxon>
        <taxon>Euteleostomi</taxon>
        <taxon>Mammalia</taxon>
        <taxon>Eutheria</taxon>
        <taxon>Laurasiatheria</taxon>
        <taxon>Chiroptera</taxon>
        <taxon>Yinpterochiroptera</taxon>
        <taxon>Rhinolophoidea</taxon>
        <taxon>Rhinolophidae</taxon>
        <taxon>Rhinolophinae</taxon>
        <taxon>Rhinolophus</taxon>
    </lineage>
</organism>
<sequence length="165" mass="18110">MLPDHQEGIYFCSKAQDKIDRQPVQPAESSQWSHKRPLRSEGPHVATSVLRPRCSVRTLARQATEPGSSQWGRGQEKSLKAIGMDPEKIRNAVSKIIGCGPGWNPSEAVSFGAFPDSAKQQVQPSVQRGGLCQAESRLTQKNTELTKGTPQSRRHHNTSPGEEST</sequence>
<reference evidence="2 3" key="1">
    <citation type="journal article" date="2020" name="Nature">
        <title>Six reference-quality genomes reveal evolution of bat adaptations.</title>
        <authorList>
            <person name="Jebb D."/>
            <person name="Huang Z."/>
            <person name="Pippel M."/>
            <person name="Hughes G.M."/>
            <person name="Lavrichenko K."/>
            <person name="Devanna P."/>
            <person name="Winkler S."/>
            <person name="Jermiin L.S."/>
            <person name="Skirmuntt E.C."/>
            <person name="Katzourakis A."/>
            <person name="Burkitt-Gray L."/>
            <person name="Ray D.A."/>
            <person name="Sullivan K.A.M."/>
            <person name="Roscito J.G."/>
            <person name="Kirilenko B.M."/>
            <person name="Davalos L.M."/>
            <person name="Corthals A.P."/>
            <person name="Power M.L."/>
            <person name="Jones G."/>
            <person name="Ransome R.D."/>
            <person name="Dechmann D.K.N."/>
            <person name="Locatelli A.G."/>
            <person name="Puechmaille S.J."/>
            <person name="Fedrigo O."/>
            <person name="Jarvis E.D."/>
            <person name="Hiller M."/>
            <person name="Vernes S.C."/>
            <person name="Myers E.W."/>
            <person name="Teeling E.C."/>
        </authorList>
    </citation>
    <scope>NUCLEOTIDE SEQUENCE [LARGE SCALE GENOMIC DNA]</scope>
    <source>
        <strain evidence="2">MRhiFer1</strain>
        <tissue evidence="2">Lung</tissue>
    </source>
</reference>
<feature type="compositionally biased region" description="Basic and acidic residues" evidence="1">
    <location>
        <begin position="74"/>
        <end position="83"/>
    </location>
</feature>
<evidence type="ECO:0000313" key="3">
    <source>
        <dbReference type="Proteomes" id="UP000585614"/>
    </source>
</evidence>
<feature type="region of interest" description="Disordered" evidence="1">
    <location>
        <begin position="61"/>
        <end position="83"/>
    </location>
</feature>
<proteinExistence type="predicted"/>
<comment type="caution">
    <text evidence="2">The sequence shown here is derived from an EMBL/GenBank/DDBJ whole genome shotgun (WGS) entry which is preliminary data.</text>
</comment>
<feature type="region of interest" description="Disordered" evidence="1">
    <location>
        <begin position="13"/>
        <end position="47"/>
    </location>
</feature>
<accession>A0A7J7X5G8</accession>